<dbReference type="RefSeq" id="YP_009603520.1">
    <property type="nucleotide sequence ID" value="NC_041952.1"/>
</dbReference>
<accession>A0A0U4IKP7</accession>
<reference evidence="1 2" key="1">
    <citation type="submission" date="2015-11" db="EMBL/GenBank/DDBJ databases">
        <authorList>
            <person name="Schneider V.M."/>
            <person name="Bradley K.W."/>
            <person name="Asai D.J."/>
            <person name="Bowman C.A."/>
            <person name="Russell D.A."/>
            <person name="Pope W.H."/>
            <person name="Jacobs-Sera D."/>
            <person name="Hendrix R.W."/>
            <person name="Hatfull G.F."/>
        </authorList>
    </citation>
    <scope>NUCLEOTIDE SEQUENCE [LARGE SCALE GENOMIC DNA]</scope>
</reference>
<dbReference type="Proteomes" id="UP000226177">
    <property type="component" value="Segment"/>
</dbReference>
<evidence type="ECO:0000313" key="2">
    <source>
        <dbReference type="Proteomes" id="UP000226177"/>
    </source>
</evidence>
<proteinExistence type="predicted"/>
<protein>
    <submittedName>
        <fullName evidence="1">Uncharacterized protein</fullName>
    </submittedName>
</protein>
<keyword evidence="2" id="KW-1185">Reference proteome</keyword>
<gene>
    <name evidence="1" type="primary">59</name>
    <name evidence="1" type="ORF">GORDON_59</name>
</gene>
<name>A0A0U4IKP7_9CAUD</name>
<dbReference type="OrthoDB" id="34911at10239"/>
<dbReference type="GeneID" id="40079401"/>
<evidence type="ECO:0000313" key="1">
    <source>
        <dbReference type="EMBL" id="ALY09034.1"/>
    </source>
</evidence>
<dbReference type="KEGG" id="vg:40079401"/>
<sequence length="99" mass="11765">MARYRQIPELVDARQFTGGAANAEALIAWLKSKGCEATWIDNQTVMDIHLVERLSFSEIVEPHETKIIRSAYRQDWIVLKNDRWRIYPDRKFRGRFEKI</sequence>
<organism evidence="1 2">
    <name type="scientific">Arthrobacter phage Gordon</name>
    <dbReference type="NCBI Taxonomy" id="1772298"/>
    <lineage>
        <taxon>Viruses</taxon>
        <taxon>Duplodnaviria</taxon>
        <taxon>Heunggongvirae</taxon>
        <taxon>Uroviricota</taxon>
        <taxon>Caudoviricetes</taxon>
        <taxon>Gordonvirus</taxon>
        <taxon>Gordonvirus gordon</taxon>
    </lineage>
</organism>
<dbReference type="EMBL" id="KU160646">
    <property type="protein sequence ID" value="ALY09034.1"/>
    <property type="molecule type" value="Genomic_DNA"/>
</dbReference>